<evidence type="ECO:0000313" key="2">
    <source>
        <dbReference type="Proteomes" id="UP000199400"/>
    </source>
</evidence>
<organism evidence="1 2">
    <name type="scientific">Nannocystis exedens</name>
    <dbReference type="NCBI Taxonomy" id="54"/>
    <lineage>
        <taxon>Bacteria</taxon>
        <taxon>Pseudomonadati</taxon>
        <taxon>Myxococcota</taxon>
        <taxon>Polyangia</taxon>
        <taxon>Nannocystales</taxon>
        <taxon>Nannocystaceae</taxon>
        <taxon>Nannocystis</taxon>
    </lineage>
</organism>
<sequence length="251" mass="27766">MPNSRARMKFAAGLVVIFVPACDDVDPLAQQDDELFAHEDEAAPRRELPLAGPEHDDELSASTLTCATVPAHTTTQVQGISSSWPGFPYSSVSNQIVPDSVPSQDGCEPRWVADFTDTQDYKVTPLGSLAWRDDVSEEDCSNSHADVDVYAYYPNATVTHHQWLYTGQMVLAYNAFTQQWSWQCQLAIDPDSDDLGYETSSRSYTGADTVRVAVNAWSETCLILDPGEPQYCQELIWPQYARAAIHVEAAP</sequence>
<reference evidence="2" key="1">
    <citation type="submission" date="2016-10" db="EMBL/GenBank/DDBJ databases">
        <authorList>
            <person name="Varghese N."/>
            <person name="Submissions S."/>
        </authorList>
    </citation>
    <scope>NUCLEOTIDE SEQUENCE [LARGE SCALE GENOMIC DNA]</scope>
    <source>
        <strain evidence="2">ATCC 25963</strain>
    </source>
</reference>
<protein>
    <submittedName>
        <fullName evidence="1">Uncharacterized protein</fullName>
    </submittedName>
</protein>
<proteinExistence type="predicted"/>
<dbReference type="AlphaFoldDB" id="A0A1I2GR61"/>
<accession>A0A1I2GR61</accession>
<dbReference type="EMBL" id="FOMX01000034">
    <property type="protein sequence ID" value="SFF19489.1"/>
    <property type="molecule type" value="Genomic_DNA"/>
</dbReference>
<dbReference type="Proteomes" id="UP000199400">
    <property type="component" value="Unassembled WGS sequence"/>
</dbReference>
<name>A0A1I2GR61_9BACT</name>
<gene>
    <name evidence="1" type="ORF">SAMN02745121_07436</name>
</gene>
<keyword evidence="2" id="KW-1185">Reference proteome</keyword>
<evidence type="ECO:0000313" key="1">
    <source>
        <dbReference type="EMBL" id="SFF19489.1"/>
    </source>
</evidence>